<reference evidence="7 8" key="1">
    <citation type="submission" date="2019-08" db="EMBL/GenBank/DDBJ databases">
        <authorList>
            <person name="Peeters C."/>
        </authorList>
    </citation>
    <scope>NUCLEOTIDE SEQUENCE [LARGE SCALE GENOMIC DNA]</scope>
    <source>
        <strain evidence="7 8">LMG 31107</strain>
    </source>
</reference>
<dbReference type="SMART" id="SM01117">
    <property type="entry name" value="Cyt-b5"/>
    <property type="match status" value="1"/>
</dbReference>
<keyword evidence="5" id="KW-0812">Transmembrane</keyword>
<dbReference type="RefSeq" id="WP_150608241.1">
    <property type="nucleotide sequence ID" value="NZ_CABPRY010000003.1"/>
</dbReference>
<dbReference type="EMBL" id="CABPRY010000003">
    <property type="protein sequence ID" value="VVE00330.1"/>
    <property type="molecule type" value="Genomic_DNA"/>
</dbReference>
<name>A0A5E4UPP1_9BURK</name>
<sequence>MMRQLFNVSTILFFLAIGGFWMAGVFVPEAPDTRAEAVREVSYTLQDVARHATGRDCWMAIRGQVYDFTPYVPQHPADPSLFLAWCGKEATQAYLTKTKGRPHSPYADQTMLKYRIGTLRSAN</sequence>
<organism evidence="7 8">
    <name type="scientific">Pandoraea cepalis</name>
    <dbReference type="NCBI Taxonomy" id="2508294"/>
    <lineage>
        <taxon>Bacteria</taxon>
        <taxon>Pseudomonadati</taxon>
        <taxon>Pseudomonadota</taxon>
        <taxon>Betaproteobacteria</taxon>
        <taxon>Burkholderiales</taxon>
        <taxon>Burkholderiaceae</taxon>
        <taxon>Pandoraea</taxon>
    </lineage>
</organism>
<protein>
    <submittedName>
        <fullName evidence="7">Soluble cytochrome b558</fullName>
    </submittedName>
</protein>
<dbReference type="Pfam" id="PF00173">
    <property type="entry name" value="Cyt-b5"/>
    <property type="match status" value="1"/>
</dbReference>
<accession>A0A5E4UPP1</accession>
<dbReference type="SUPFAM" id="SSF55856">
    <property type="entry name" value="Cytochrome b5-like heme/steroid binding domain"/>
    <property type="match status" value="1"/>
</dbReference>
<evidence type="ECO:0000256" key="2">
    <source>
        <dbReference type="ARBA" id="ARBA00022723"/>
    </source>
</evidence>
<dbReference type="InterPro" id="IPR001199">
    <property type="entry name" value="Cyt_B5-like_heme/steroid-bd"/>
</dbReference>
<feature type="transmembrane region" description="Helical" evidence="5">
    <location>
        <begin position="6"/>
        <end position="27"/>
    </location>
</feature>
<evidence type="ECO:0000259" key="6">
    <source>
        <dbReference type="PROSITE" id="PS50255"/>
    </source>
</evidence>
<dbReference type="GO" id="GO:0016020">
    <property type="term" value="C:membrane"/>
    <property type="evidence" value="ECO:0007669"/>
    <property type="project" value="TreeGrafter"/>
</dbReference>
<keyword evidence="2" id="KW-0479">Metal-binding</keyword>
<keyword evidence="3" id="KW-0408">Iron</keyword>
<evidence type="ECO:0000313" key="8">
    <source>
        <dbReference type="Proteomes" id="UP000396788"/>
    </source>
</evidence>
<keyword evidence="1" id="KW-0349">Heme</keyword>
<proteinExistence type="inferred from homology"/>
<keyword evidence="5" id="KW-1133">Transmembrane helix</keyword>
<dbReference type="InterPro" id="IPR050668">
    <property type="entry name" value="Cytochrome_b5"/>
</dbReference>
<comment type="similarity">
    <text evidence="4">Belongs to the cytochrome b5 family.</text>
</comment>
<evidence type="ECO:0000256" key="1">
    <source>
        <dbReference type="ARBA" id="ARBA00022617"/>
    </source>
</evidence>
<dbReference type="Proteomes" id="UP000396788">
    <property type="component" value="Unassembled WGS sequence"/>
</dbReference>
<keyword evidence="5" id="KW-0472">Membrane</keyword>
<dbReference type="AlphaFoldDB" id="A0A5E4UPP1"/>
<dbReference type="InterPro" id="IPR036400">
    <property type="entry name" value="Cyt_B5-like_heme/steroid_sf"/>
</dbReference>
<evidence type="ECO:0000313" key="7">
    <source>
        <dbReference type="EMBL" id="VVE00330.1"/>
    </source>
</evidence>
<evidence type="ECO:0000256" key="3">
    <source>
        <dbReference type="ARBA" id="ARBA00023004"/>
    </source>
</evidence>
<dbReference type="GO" id="GO:0046872">
    <property type="term" value="F:metal ion binding"/>
    <property type="evidence" value="ECO:0007669"/>
    <property type="project" value="UniProtKB-KW"/>
</dbReference>
<evidence type="ECO:0000256" key="5">
    <source>
        <dbReference type="SAM" id="Phobius"/>
    </source>
</evidence>
<dbReference type="Gene3D" id="3.10.120.10">
    <property type="entry name" value="Cytochrome b5-like heme/steroid binding domain"/>
    <property type="match status" value="1"/>
</dbReference>
<dbReference type="PANTHER" id="PTHR19359">
    <property type="entry name" value="CYTOCHROME B5"/>
    <property type="match status" value="1"/>
</dbReference>
<dbReference type="PANTHER" id="PTHR19359:SF95">
    <property type="entry name" value="CYTOCHROME B5 TYPE B"/>
    <property type="match status" value="1"/>
</dbReference>
<dbReference type="GO" id="GO:0020037">
    <property type="term" value="F:heme binding"/>
    <property type="evidence" value="ECO:0007669"/>
    <property type="project" value="TreeGrafter"/>
</dbReference>
<feature type="domain" description="Cytochrome b5 heme-binding" evidence="6">
    <location>
        <begin position="40"/>
        <end position="120"/>
    </location>
</feature>
<evidence type="ECO:0000256" key="4">
    <source>
        <dbReference type="ARBA" id="ARBA00038168"/>
    </source>
</evidence>
<gene>
    <name evidence="7" type="ORF">PCE31107_02110</name>
</gene>
<dbReference type="PROSITE" id="PS50255">
    <property type="entry name" value="CYTOCHROME_B5_2"/>
    <property type="match status" value="1"/>
</dbReference>